<gene>
    <name evidence="1" type="ORF">HNP84_005903</name>
</gene>
<dbReference type="Proteomes" id="UP000578449">
    <property type="component" value="Unassembled WGS sequence"/>
</dbReference>
<name>A0A840PAX7_9ACTN</name>
<dbReference type="AlphaFoldDB" id="A0A840PAX7"/>
<accession>A0A840PAX7</accession>
<evidence type="ECO:0000313" key="1">
    <source>
        <dbReference type="EMBL" id="MBB5136159.1"/>
    </source>
</evidence>
<proteinExistence type="predicted"/>
<dbReference type="RefSeq" id="WP_185053085.1">
    <property type="nucleotide sequence ID" value="NZ_JACHGN010000013.1"/>
</dbReference>
<organism evidence="1 2">
    <name type="scientific">Thermocatellispora tengchongensis</name>
    <dbReference type="NCBI Taxonomy" id="1073253"/>
    <lineage>
        <taxon>Bacteria</taxon>
        <taxon>Bacillati</taxon>
        <taxon>Actinomycetota</taxon>
        <taxon>Actinomycetes</taxon>
        <taxon>Streptosporangiales</taxon>
        <taxon>Streptosporangiaceae</taxon>
        <taxon>Thermocatellispora</taxon>
    </lineage>
</organism>
<protein>
    <submittedName>
        <fullName evidence="1">Uncharacterized protein with NAD-binding domain and iron-sulfur cluster</fullName>
    </submittedName>
</protein>
<keyword evidence="2" id="KW-1185">Reference proteome</keyword>
<sequence length="89" mass="9505">MTAYKRQADAYVTWLQTDGAEHEDAFTDVVCAEAAVTAWCRHLMIAKAAPATINQALAAAAPGTARSWPPCCTPGPGWKNAPSWRSPTC</sequence>
<comment type="caution">
    <text evidence="1">The sequence shown here is derived from an EMBL/GenBank/DDBJ whole genome shotgun (WGS) entry which is preliminary data.</text>
</comment>
<reference evidence="1 2" key="1">
    <citation type="submission" date="2020-08" db="EMBL/GenBank/DDBJ databases">
        <title>Genomic Encyclopedia of Type Strains, Phase IV (KMG-IV): sequencing the most valuable type-strain genomes for metagenomic binning, comparative biology and taxonomic classification.</title>
        <authorList>
            <person name="Goeker M."/>
        </authorList>
    </citation>
    <scope>NUCLEOTIDE SEQUENCE [LARGE SCALE GENOMIC DNA]</scope>
    <source>
        <strain evidence="1 2">DSM 45615</strain>
    </source>
</reference>
<evidence type="ECO:0000313" key="2">
    <source>
        <dbReference type="Proteomes" id="UP000578449"/>
    </source>
</evidence>
<dbReference type="EMBL" id="JACHGN010000013">
    <property type="protein sequence ID" value="MBB5136159.1"/>
    <property type="molecule type" value="Genomic_DNA"/>
</dbReference>